<evidence type="ECO:0000256" key="6">
    <source>
        <dbReference type="ARBA" id="ARBA00022777"/>
    </source>
</evidence>
<dbReference type="GO" id="GO:0008776">
    <property type="term" value="F:acetate kinase activity"/>
    <property type="evidence" value="ECO:0007669"/>
    <property type="project" value="UniProtKB-UniRule"/>
</dbReference>
<evidence type="ECO:0000256" key="1">
    <source>
        <dbReference type="ARBA" id="ARBA00008748"/>
    </source>
</evidence>
<keyword evidence="3 9" id="KW-0808">Transferase</keyword>
<dbReference type="GO" id="GO:0006085">
    <property type="term" value="P:acetyl-CoA biosynthetic process"/>
    <property type="evidence" value="ECO:0007669"/>
    <property type="project" value="UniProtKB-UniRule"/>
</dbReference>
<keyword evidence="8 9" id="KW-0460">Magnesium</keyword>
<dbReference type="Pfam" id="PF00871">
    <property type="entry name" value="Acetate_kinase"/>
    <property type="match status" value="1"/>
</dbReference>
<comment type="caution">
    <text evidence="9">Lacks conserved residue(s) required for the propagation of feature annotation.</text>
</comment>
<comment type="subcellular location">
    <subcellularLocation>
        <location evidence="9">Cytoplasm</location>
    </subcellularLocation>
</comment>
<keyword evidence="5 9" id="KW-0547">Nucleotide-binding</keyword>
<dbReference type="NCBIfam" id="TIGR00016">
    <property type="entry name" value="ackA"/>
    <property type="match status" value="1"/>
</dbReference>
<comment type="caution">
    <text evidence="11">The sequence shown here is derived from an EMBL/GenBank/DDBJ whole genome shotgun (WGS) entry which is preliminary data.</text>
</comment>
<dbReference type="PANTHER" id="PTHR21060">
    <property type="entry name" value="ACETATE KINASE"/>
    <property type="match status" value="1"/>
</dbReference>
<dbReference type="GO" id="GO:0005524">
    <property type="term" value="F:ATP binding"/>
    <property type="evidence" value="ECO:0007669"/>
    <property type="project" value="UniProtKB-KW"/>
</dbReference>
<dbReference type="Gene3D" id="3.30.420.40">
    <property type="match status" value="2"/>
</dbReference>
<keyword evidence="7 9" id="KW-0067">ATP-binding</keyword>
<comment type="pathway">
    <text evidence="9">Metabolic intermediate biosynthesis; acetyl-CoA biosynthesis; acetyl-CoA from acetate: step 1/2.</text>
</comment>
<comment type="function">
    <text evidence="9">Catalyzes the formation of acetyl phosphate from acetate and ATP. Can also catalyze the reverse reaction.</text>
</comment>
<keyword evidence="4 9" id="KW-0479">Metal-binding</keyword>
<dbReference type="InterPro" id="IPR043129">
    <property type="entry name" value="ATPase_NBD"/>
</dbReference>
<feature type="binding site" evidence="9">
    <location>
        <begin position="297"/>
        <end position="301"/>
    </location>
    <ligand>
        <name>ATP</name>
        <dbReference type="ChEBI" id="CHEBI:30616"/>
    </ligand>
</feature>
<comment type="catalytic activity">
    <reaction evidence="9">
        <text>acetate + ATP = acetyl phosphate + ADP</text>
        <dbReference type="Rhea" id="RHEA:11352"/>
        <dbReference type="ChEBI" id="CHEBI:22191"/>
        <dbReference type="ChEBI" id="CHEBI:30089"/>
        <dbReference type="ChEBI" id="CHEBI:30616"/>
        <dbReference type="ChEBI" id="CHEBI:456216"/>
        <dbReference type="EC" id="2.7.2.1"/>
    </reaction>
</comment>
<dbReference type="GO" id="GO:0000287">
    <property type="term" value="F:magnesium ion binding"/>
    <property type="evidence" value="ECO:0007669"/>
    <property type="project" value="UniProtKB-UniRule"/>
</dbReference>
<dbReference type="AlphaFoldDB" id="A0A7C3R595"/>
<name>A0A7C3R595_9BACT</name>
<reference evidence="11" key="1">
    <citation type="journal article" date="2020" name="mSystems">
        <title>Genome- and Community-Level Interaction Insights into Carbon Utilization and Element Cycling Functions of Hydrothermarchaeota in Hydrothermal Sediment.</title>
        <authorList>
            <person name="Zhou Z."/>
            <person name="Liu Y."/>
            <person name="Xu W."/>
            <person name="Pan J."/>
            <person name="Luo Z.H."/>
            <person name="Li M."/>
        </authorList>
    </citation>
    <scope>NUCLEOTIDE SEQUENCE [LARGE SCALE GENOMIC DNA]</scope>
    <source>
        <strain evidence="11">SpSt-902</strain>
    </source>
</reference>
<dbReference type="UniPathway" id="UPA00340">
    <property type="reaction ID" value="UER00458"/>
</dbReference>
<dbReference type="PIRSF" id="PIRSF000722">
    <property type="entry name" value="Acetate_prop_kin"/>
    <property type="match status" value="1"/>
</dbReference>
<feature type="site" description="Transition state stabilizer" evidence="9">
    <location>
        <position position="208"/>
    </location>
</feature>
<dbReference type="EC" id="2.7.2.1" evidence="9"/>
<dbReference type="EMBL" id="DTMM01000164">
    <property type="protein sequence ID" value="HFT93837.1"/>
    <property type="molecule type" value="Genomic_DNA"/>
</dbReference>
<dbReference type="PANTHER" id="PTHR21060:SF21">
    <property type="entry name" value="ACETATE KINASE"/>
    <property type="match status" value="1"/>
</dbReference>
<evidence type="ECO:0000256" key="2">
    <source>
        <dbReference type="ARBA" id="ARBA00022490"/>
    </source>
</evidence>
<gene>
    <name evidence="9" type="primary">ackA</name>
    <name evidence="11" type="ORF">ENX03_07895</name>
</gene>
<feature type="binding site" evidence="9">
    <location>
        <begin position="175"/>
        <end position="179"/>
    </location>
    <ligand>
        <name>ATP</name>
        <dbReference type="ChEBI" id="CHEBI:30616"/>
    </ligand>
</feature>
<dbReference type="InterPro" id="IPR004372">
    <property type="entry name" value="Ac/propionate_kinase"/>
</dbReference>
<sequence>MILIANPGSSTLKLSVHQNGRDPSPHSIELHDDPSRLDRAMKDWIDSRAGHLATGFGVRIVHGGTLFSAPVRVTDEVLSSLARLSPLAPLHMGPAIRTIESIRRMAPHIPVIASFDTAFHATLSPDAYRYAVPEDWYVNKGVRKFGFHGLSYDYIAWRMSSLLPREKRLRTVALHLGNGASGCAILDGRSVETTMGMTPLDGLVMGTRPGMLDPGVLLTLLRQGVHPDRLEEDLNHRSGLLGVSGVSSDYREVESAADKGDPRALLALRMAARRAAGAVAWLASAMEGLSCLVFTGGIGEHSASFRKAVCDRLSYLGVRLDERKNDPPDSGTPDRPISDDLGFVSVWIIEAREDWTIARDVEAVLSSS</sequence>
<protein>
    <recommendedName>
        <fullName evidence="9">Acetate kinase</fullName>
        <ecNumber evidence="9">2.7.2.1</ecNumber>
    </recommendedName>
    <alternativeName>
        <fullName evidence="9">Acetokinase</fullName>
    </alternativeName>
</protein>
<evidence type="ECO:0000256" key="7">
    <source>
        <dbReference type="ARBA" id="ARBA00022840"/>
    </source>
</evidence>
<comment type="subunit">
    <text evidence="9">Homodimer.</text>
</comment>
<dbReference type="PROSITE" id="PS01075">
    <property type="entry name" value="ACETATE_KINASE_1"/>
    <property type="match status" value="1"/>
</dbReference>
<feature type="site" description="Transition state stabilizer" evidence="9">
    <location>
        <position position="148"/>
    </location>
</feature>
<feature type="binding site" evidence="9">
    <location>
        <position position="59"/>
    </location>
    <ligand>
        <name>substrate</name>
    </ligand>
</feature>
<feature type="active site" description="Proton donor/acceptor" evidence="9">
    <location>
        <position position="116"/>
    </location>
</feature>
<evidence type="ECO:0000256" key="10">
    <source>
        <dbReference type="RuleBase" id="RU003835"/>
    </source>
</evidence>
<feature type="binding site" evidence="9">
    <location>
        <begin position="249"/>
        <end position="251"/>
    </location>
    <ligand>
        <name>ATP</name>
        <dbReference type="ChEBI" id="CHEBI:30616"/>
    </ligand>
</feature>
<dbReference type="InterPro" id="IPR000890">
    <property type="entry name" value="Aliphatic_acid_kin_short-chain"/>
</dbReference>
<proteinExistence type="inferred from homology"/>
<dbReference type="GO" id="GO:0006083">
    <property type="term" value="P:acetate metabolic process"/>
    <property type="evidence" value="ECO:0007669"/>
    <property type="project" value="TreeGrafter"/>
</dbReference>
<dbReference type="SUPFAM" id="SSF53067">
    <property type="entry name" value="Actin-like ATPase domain"/>
    <property type="match status" value="2"/>
</dbReference>
<keyword evidence="2 9" id="KW-0963">Cytoplasm</keyword>
<dbReference type="GO" id="GO:0005829">
    <property type="term" value="C:cytosol"/>
    <property type="evidence" value="ECO:0007669"/>
    <property type="project" value="TreeGrafter"/>
</dbReference>
<dbReference type="HAMAP" id="MF_00020">
    <property type="entry name" value="Acetate_kinase"/>
    <property type="match status" value="1"/>
</dbReference>
<accession>A0A7C3R595</accession>
<evidence type="ECO:0000256" key="9">
    <source>
        <dbReference type="HAMAP-Rule" id="MF_00020"/>
    </source>
</evidence>
<evidence type="ECO:0000313" key="11">
    <source>
        <dbReference type="EMBL" id="HFT93837.1"/>
    </source>
</evidence>
<feature type="binding site" evidence="9">
    <location>
        <position position="353"/>
    </location>
    <ligand>
        <name>Mg(2+)</name>
        <dbReference type="ChEBI" id="CHEBI:18420"/>
    </ligand>
</feature>
<evidence type="ECO:0000256" key="8">
    <source>
        <dbReference type="ARBA" id="ARBA00022842"/>
    </source>
</evidence>
<keyword evidence="6 9" id="KW-0418">Kinase</keyword>
<comment type="similarity">
    <text evidence="1 9 10">Belongs to the acetokinase family.</text>
</comment>
<evidence type="ECO:0000256" key="3">
    <source>
        <dbReference type="ARBA" id="ARBA00022679"/>
    </source>
</evidence>
<dbReference type="InterPro" id="IPR023865">
    <property type="entry name" value="Aliphatic_acid_kinase_CS"/>
</dbReference>
<evidence type="ECO:0000256" key="4">
    <source>
        <dbReference type="ARBA" id="ARBA00022723"/>
    </source>
</evidence>
<comment type="cofactor">
    <cofactor evidence="9">
        <name>Mg(2+)</name>
        <dbReference type="ChEBI" id="CHEBI:18420"/>
    </cofactor>
    <cofactor evidence="9">
        <name>Mn(2+)</name>
        <dbReference type="ChEBI" id="CHEBI:29035"/>
    </cofactor>
    <text evidence="9">Mg(2+). Can also accept Mn(2+).</text>
</comment>
<evidence type="ECO:0000256" key="5">
    <source>
        <dbReference type="ARBA" id="ARBA00022741"/>
    </source>
</evidence>
<dbReference type="PRINTS" id="PR00471">
    <property type="entry name" value="ACETATEKNASE"/>
</dbReference>
<organism evidence="11">
    <name type="scientific">Leptospirillum ferriphilum</name>
    <dbReference type="NCBI Taxonomy" id="178606"/>
    <lineage>
        <taxon>Bacteria</taxon>
        <taxon>Pseudomonadati</taxon>
        <taxon>Nitrospirota</taxon>
        <taxon>Nitrospiria</taxon>
        <taxon>Nitrospirales</taxon>
        <taxon>Nitrospiraceae</taxon>
        <taxon>Leptospirillum</taxon>
    </lineage>
</organism>